<accession>A0A0D8FUC8</accession>
<sequence length="167" mass="18510">MLLAQTRSASVKAARAAPRLLTFDDEADSPPGSTFAQDAAPPTHSSYSLARILFKPATSTLVQRLVVTLGATHLVPQRNMAIDNSHRRSVNRTSQLQNSPSTLHKYHSSSNQPADTVILMTLNMHKQSGVQLATLLNCMSQVNQRATTRLDYCNAIYIWNTHRISRR</sequence>
<evidence type="ECO:0000313" key="3">
    <source>
        <dbReference type="Proteomes" id="UP000032336"/>
    </source>
</evidence>
<proteinExistence type="predicted"/>
<evidence type="ECO:0000313" key="2">
    <source>
        <dbReference type="EMBL" id="KJE76888.1"/>
    </source>
</evidence>
<protein>
    <submittedName>
        <fullName evidence="2">Uncharacterized protein</fullName>
    </submittedName>
</protein>
<dbReference type="EMBL" id="JXUW01000010">
    <property type="protein sequence ID" value="KJE76888.1"/>
    <property type="molecule type" value="Genomic_DNA"/>
</dbReference>
<organism evidence="2 3">
    <name type="scientific">Ferrimicrobium acidiphilum DSM 19497</name>
    <dbReference type="NCBI Taxonomy" id="1121877"/>
    <lineage>
        <taxon>Bacteria</taxon>
        <taxon>Bacillati</taxon>
        <taxon>Actinomycetota</taxon>
        <taxon>Acidimicrobiia</taxon>
        <taxon>Acidimicrobiales</taxon>
        <taxon>Acidimicrobiaceae</taxon>
        <taxon>Ferrimicrobium</taxon>
    </lineage>
</organism>
<name>A0A0D8FUC8_9ACTN</name>
<dbReference type="Proteomes" id="UP000032336">
    <property type="component" value="Unassembled WGS sequence"/>
</dbReference>
<dbReference type="STRING" id="1121877.FEAC_13900"/>
<feature type="compositionally biased region" description="Polar residues" evidence="1">
    <location>
        <begin position="91"/>
        <end position="110"/>
    </location>
</feature>
<feature type="region of interest" description="Disordered" evidence="1">
    <location>
        <begin position="86"/>
        <end position="110"/>
    </location>
</feature>
<gene>
    <name evidence="2" type="ORF">FEAC_13900</name>
</gene>
<reference evidence="2 3" key="1">
    <citation type="submission" date="2015-01" db="EMBL/GenBank/DDBJ databases">
        <title>Draft genome of the acidophilic iron oxidizer Ferrimicrobium acidiphilum strain T23.</title>
        <authorList>
            <person name="Poehlein A."/>
            <person name="Eisen S."/>
            <person name="Schloemann M."/>
            <person name="Johnson B.D."/>
            <person name="Daniel R."/>
            <person name="Muehling M."/>
        </authorList>
    </citation>
    <scope>NUCLEOTIDE SEQUENCE [LARGE SCALE GENOMIC DNA]</scope>
    <source>
        <strain evidence="2 3">T23</strain>
    </source>
</reference>
<evidence type="ECO:0000256" key="1">
    <source>
        <dbReference type="SAM" id="MobiDB-lite"/>
    </source>
</evidence>
<comment type="caution">
    <text evidence="2">The sequence shown here is derived from an EMBL/GenBank/DDBJ whole genome shotgun (WGS) entry which is preliminary data.</text>
</comment>
<dbReference type="AlphaFoldDB" id="A0A0D8FUC8"/>
<keyword evidence="3" id="KW-1185">Reference proteome</keyword>
<feature type="region of interest" description="Disordered" evidence="1">
    <location>
        <begin position="22"/>
        <end position="41"/>
    </location>
</feature>